<dbReference type="InterPro" id="IPR002716">
    <property type="entry name" value="PIN_dom"/>
</dbReference>
<evidence type="ECO:0000313" key="2">
    <source>
        <dbReference type="EMBL" id="NDO67585.1"/>
    </source>
</evidence>
<protein>
    <submittedName>
        <fullName evidence="2">PIN domain-containing protein</fullName>
    </submittedName>
</protein>
<sequence>MVVLIDTNLVLDVLEKRMPFYEASYAILTYCAEQKFVGYIALHSISNLYYILRKCYSPAERRRLLLGILKVLRVANAQHENVINALERNDFSDFEDCLQDECAKQVDADYIVTRNIVDFSTSDIPAILPERLLEILRN</sequence>
<dbReference type="Proteomes" id="UP000474104">
    <property type="component" value="Unassembled WGS sequence"/>
</dbReference>
<gene>
    <name evidence="2" type="ORF">FMM80_02130</name>
</gene>
<organism evidence="2 3">
    <name type="scientific">Schaedlerella arabinosiphila</name>
    <dbReference type="NCBI Taxonomy" id="2044587"/>
    <lineage>
        <taxon>Bacteria</taxon>
        <taxon>Bacillati</taxon>
        <taxon>Bacillota</taxon>
        <taxon>Clostridia</taxon>
        <taxon>Lachnospirales</taxon>
        <taxon>Lachnospiraceae</taxon>
        <taxon>Schaedlerella</taxon>
    </lineage>
</organism>
<feature type="domain" description="PIN" evidence="1">
    <location>
        <begin position="3"/>
        <end position="116"/>
    </location>
</feature>
<dbReference type="EMBL" id="VIRB01000025">
    <property type="protein sequence ID" value="NDO67585.1"/>
    <property type="molecule type" value="Genomic_DNA"/>
</dbReference>
<reference evidence="2 3" key="1">
    <citation type="submission" date="2019-07" db="EMBL/GenBank/DDBJ databases">
        <title>Draft genome sequences of 15 bacterial species constituting the stable defined intestinal microbiota of the GM15 gnotobiotic mouse model.</title>
        <authorList>
            <person name="Elie C."/>
            <person name="Mathieu A."/>
            <person name="Saliou A."/>
            <person name="Darnaud M."/>
            <person name="Leulier F."/>
            <person name="Tamellini A."/>
        </authorList>
    </citation>
    <scope>NUCLEOTIDE SEQUENCE [LARGE SCALE GENOMIC DNA]</scope>
    <source>
        <strain evidence="3">ASF 502</strain>
    </source>
</reference>
<dbReference type="Pfam" id="PF13470">
    <property type="entry name" value="PIN_3"/>
    <property type="match status" value="1"/>
</dbReference>
<accession>A0A9X5H521</accession>
<dbReference type="AlphaFoldDB" id="A0A9X5H521"/>
<name>A0A9X5H521_9FIRM</name>
<dbReference type="SUPFAM" id="SSF88723">
    <property type="entry name" value="PIN domain-like"/>
    <property type="match status" value="1"/>
</dbReference>
<dbReference type="OrthoDB" id="9787727at2"/>
<evidence type="ECO:0000259" key="1">
    <source>
        <dbReference type="Pfam" id="PF13470"/>
    </source>
</evidence>
<proteinExistence type="predicted"/>
<evidence type="ECO:0000313" key="3">
    <source>
        <dbReference type="Proteomes" id="UP000474104"/>
    </source>
</evidence>
<comment type="caution">
    <text evidence="2">The sequence shown here is derived from an EMBL/GenBank/DDBJ whole genome shotgun (WGS) entry which is preliminary data.</text>
</comment>
<dbReference type="InterPro" id="IPR029060">
    <property type="entry name" value="PIN-like_dom_sf"/>
</dbReference>